<gene>
    <name evidence="1" type="ORF">F3059_02955</name>
</gene>
<dbReference type="RefSeq" id="WP_151166453.1">
    <property type="nucleotide sequence ID" value="NZ_WACR01000002.1"/>
</dbReference>
<dbReference type="PANTHER" id="PTHR37841:SF1">
    <property type="entry name" value="DUF3298 DOMAIN-CONTAINING PROTEIN"/>
    <property type="match status" value="1"/>
</dbReference>
<accession>A0A6N6MDH0</accession>
<dbReference type="PANTHER" id="PTHR37841">
    <property type="entry name" value="GLR2918 PROTEIN"/>
    <property type="match status" value="1"/>
</dbReference>
<organism evidence="1 2">
    <name type="scientific">Salibacter halophilus</name>
    <dbReference type="NCBI Taxonomy" id="1803916"/>
    <lineage>
        <taxon>Bacteria</taxon>
        <taxon>Pseudomonadati</taxon>
        <taxon>Bacteroidota</taxon>
        <taxon>Flavobacteriia</taxon>
        <taxon>Flavobacteriales</taxon>
        <taxon>Salibacteraceae</taxon>
        <taxon>Salibacter</taxon>
    </lineage>
</organism>
<name>A0A6N6MDH0_9FLAO</name>
<evidence type="ECO:0000313" key="1">
    <source>
        <dbReference type="EMBL" id="KAB1065629.1"/>
    </source>
</evidence>
<dbReference type="InterPro" id="IPR032774">
    <property type="entry name" value="WG_beta_rep"/>
</dbReference>
<proteinExistence type="predicted"/>
<sequence>MANSFLKIGYYFTFFTLLTIWCKPVEASKLERGFEELKVYNFHDAERLFRKALKRDCVGGSYGLAYMYAMPNTPLINKDSAYKFIRIADTLFLKLEEKDREDLAEVNINRSSIDSVKQVVSHYYFEDLTDTTDVQLYNNFIAKHHWYNQLDSAISLRNQYAFQNALDTNTFTAYKHFMDCYPNAPQFEQAKEKYEIRFFETKTQDGTLEDYQAFVKDYPDSPFLPQAQRKVYQLSTRDGSLSSFINFILENQDNPYVGEAWENIFYRSVKTFATEELIDFRDKFSNYPKKEKLEAYIGQSRKRLIPMIKNGKWGFIDTLGNWAIEPEFQKVDQFHEGKALAGNGNKLGYIDLLGEWYIEPQYDDGFAFQNHVATVEKNGKLGMINYYGEMMLLPNYTDLGEMLYGRIFFESDSGRYGYFDKKGNVAIEPQFSSAYDFEKGLARVKVDTAWSVIDTAGQLLFPPRFDQVSLFQDSTIRAKLNNKYGLLKASGDTLLPFEYDFIGPFSNNLTIVAKDGKYHYINSKGEKAFKKEYDYSSIVINYGQFEDGYAKYRNDRKFGVIDTAGNRVFPAIFEEIGTFKPPLIPVKKYGKWGFANMNVDLEIRYRFDYAWPFIDSLARVEVSDSVGVIDREGEYVLPTNFEEIKPVKQGYISKRKGNYGILDNKANFLLPEIFHDVQAIDDRYFIVRIESYLAIFDMQRNRFIYAQEGFSELMIDNSMPAGSDQEE</sequence>
<dbReference type="AlphaFoldDB" id="A0A6N6MDH0"/>
<comment type="caution">
    <text evidence="1">The sequence shown here is derived from an EMBL/GenBank/DDBJ whole genome shotgun (WGS) entry which is preliminary data.</text>
</comment>
<keyword evidence="2" id="KW-1185">Reference proteome</keyword>
<dbReference type="OrthoDB" id="5464673at2"/>
<evidence type="ECO:0000313" key="2">
    <source>
        <dbReference type="Proteomes" id="UP000435357"/>
    </source>
</evidence>
<dbReference type="EMBL" id="WACR01000002">
    <property type="protein sequence ID" value="KAB1065629.1"/>
    <property type="molecule type" value="Genomic_DNA"/>
</dbReference>
<dbReference type="Pfam" id="PF14903">
    <property type="entry name" value="WG_beta_rep"/>
    <property type="match status" value="6"/>
</dbReference>
<dbReference type="SUPFAM" id="SSF69360">
    <property type="entry name" value="Cell wall binding repeat"/>
    <property type="match status" value="2"/>
</dbReference>
<reference evidence="1 2" key="1">
    <citation type="submission" date="2019-09" db="EMBL/GenBank/DDBJ databases">
        <title>Genomes of Cryomorphaceae.</title>
        <authorList>
            <person name="Bowman J.P."/>
        </authorList>
    </citation>
    <scope>NUCLEOTIDE SEQUENCE [LARGE SCALE GENOMIC DNA]</scope>
    <source>
        <strain evidence="1 2">KCTC 52047</strain>
    </source>
</reference>
<protein>
    <submittedName>
        <fullName evidence="1">WG repeat-containing protein</fullName>
    </submittedName>
</protein>
<dbReference type="Proteomes" id="UP000435357">
    <property type="component" value="Unassembled WGS sequence"/>
</dbReference>